<proteinExistence type="predicted"/>
<name>A0A6I6MIL1_9CAUL</name>
<reference evidence="2" key="1">
    <citation type="submission" date="2019-12" db="EMBL/GenBank/DDBJ databases">
        <title>Complete genome of Terracaulis silvestris 0127_4.</title>
        <authorList>
            <person name="Vieira S."/>
            <person name="Riedel T."/>
            <person name="Sproer C."/>
            <person name="Pascual J."/>
            <person name="Boedeker C."/>
            <person name="Overmann J."/>
        </authorList>
    </citation>
    <scope>NUCLEOTIDE SEQUENCE [LARGE SCALE GENOMIC DNA]</scope>
    <source>
        <strain evidence="2">0127_4</strain>
    </source>
</reference>
<protein>
    <submittedName>
        <fullName evidence="1">Uncharacterized protein</fullName>
    </submittedName>
</protein>
<evidence type="ECO:0000313" key="1">
    <source>
        <dbReference type="EMBL" id="QGZ94945.1"/>
    </source>
</evidence>
<gene>
    <name evidence="1" type="ORF">DSM104635_01780</name>
</gene>
<evidence type="ECO:0000313" key="2">
    <source>
        <dbReference type="Proteomes" id="UP000431269"/>
    </source>
</evidence>
<sequence length="81" mass="8678">MTAAINIKGAWLPGDGRLQHAFGAGPGFSFKLDGVRLSAEFGEDWTITRRGGGANGRVEMRHKRGLTVTREVRTFGASGAF</sequence>
<organism evidence="1 2">
    <name type="scientific">Terricaulis silvestris</name>
    <dbReference type="NCBI Taxonomy" id="2686094"/>
    <lineage>
        <taxon>Bacteria</taxon>
        <taxon>Pseudomonadati</taxon>
        <taxon>Pseudomonadota</taxon>
        <taxon>Alphaproteobacteria</taxon>
        <taxon>Caulobacterales</taxon>
        <taxon>Caulobacteraceae</taxon>
        <taxon>Terricaulis</taxon>
    </lineage>
</organism>
<accession>A0A6I6MIL1</accession>
<dbReference type="AlphaFoldDB" id="A0A6I6MIL1"/>
<dbReference type="EMBL" id="CP047045">
    <property type="protein sequence ID" value="QGZ94945.1"/>
    <property type="molecule type" value="Genomic_DNA"/>
</dbReference>
<dbReference type="KEGG" id="tsv:DSM104635_01780"/>
<dbReference type="Proteomes" id="UP000431269">
    <property type="component" value="Chromosome"/>
</dbReference>
<keyword evidence="2" id="KW-1185">Reference proteome</keyword>